<dbReference type="InterPro" id="IPR001109">
    <property type="entry name" value="Hydrogenase_HupF/HypC"/>
</dbReference>
<dbReference type="Gene3D" id="2.30.30.140">
    <property type="match status" value="1"/>
</dbReference>
<dbReference type="PANTHER" id="PTHR35177:SF2">
    <property type="entry name" value="HYDROGENASE MATURATION FACTOR HYBG"/>
    <property type="match status" value="1"/>
</dbReference>
<dbReference type="PANTHER" id="PTHR35177">
    <property type="entry name" value="HYDROGENASE MATURATION FACTOR HYBG"/>
    <property type="match status" value="1"/>
</dbReference>
<accession>T0Y7K6</accession>
<dbReference type="Pfam" id="PF01455">
    <property type="entry name" value="HupF_HypC"/>
    <property type="match status" value="1"/>
</dbReference>
<evidence type="ECO:0000313" key="2">
    <source>
        <dbReference type="EMBL" id="EQD29123.1"/>
    </source>
</evidence>
<dbReference type="NCBIfam" id="TIGR00074">
    <property type="entry name" value="hypC_hupF"/>
    <property type="match status" value="1"/>
</dbReference>
<proteinExistence type="inferred from homology"/>
<dbReference type="GO" id="GO:1902670">
    <property type="term" value="F:carbon dioxide binding"/>
    <property type="evidence" value="ECO:0007669"/>
    <property type="project" value="TreeGrafter"/>
</dbReference>
<dbReference type="GO" id="GO:0005506">
    <property type="term" value="F:iron ion binding"/>
    <property type="evidence" value="ECO:0007669"/>
    <property type="project" value="TreeGrafter"/>
</dbReference>
<dbReference type="GO" id="GO:0051604">
    <property type="term" value="P:protein maturation"/>
    <property type="evidence" value="ECO:0007669"/>
    <property type="project" value="TreeGrafter"/>
</dbReference>
<evidence type="ECO:0000256" key="1">
    <source>
        <dbReference type="ARBA" id="ARBA00006018"/>
    </source>
</evidence>
<name>T0Y7K6_9ZZZZ</name>
<dbReference type="PRINTS" id="PR00445">
    <property type="entry name" value="HUPFHYPC"/>
</dbReference>
<comment type="caution">
    <text evidence="2">The sequence shown here is derived from an EMBL/GenBank/DDBJ whole genome shotgun (WGS) entry which is preliminary data.</text>
</comment>
<dbReference type="EMBL" id="AUZX01015414">
    <property type="protein sequence ID" value="EQD29123.1"/>
    <property type="molecule type" value="Genomic_DNA"/>
</dbReference>
<organism evidence="2">
    <name type="scientific">mine drainage metagenome</name>
    <dbReference type="NCBI Taxonomy" id="410659"/>
    <lineage>
        <taxon>unclassified sequences</taxon>
        <taxon>metagenomes</taxon>
        <taxon>ecological metagenomes</taxon>
    </lineage>
</organism>
<gene>
    <name evidence="2" type="ORF">B1A_20870</name>
</gene>
<reference evidence="2" key="2">
    <citation type="journal article" date="2014" name="ISME J.">
        <title>Microbial stratification in low pH oxic and suboxic macroscopic growths along an acid mine drainage.</title>
        <authorList>
            <person name="Mendez-Garcia C."/>
            <person name="Mesa V."/>
            <person name="Sprenger R.R."/>
            <person name="Richter M."/>
            <person name="Diez M.S."/>
            <person name="Solano J."/>
            <person name="Bargiela R."/>
            <person name="Golyshina O.V."/>
            <person name="Manteca A."/>
            <person name="Ramos J.L."/>
            <person name="Gallego J.R."/>
            <person name="Llorente I."/>
            <person name="Martins Dos Santos V.A."/>
            <person name="Jensen O.N."/>
            <person name="Pelaez A.I."/>
            <person name="Sanchez J."/>
            <person name="Ferrer M."/>
        </authorList>
    </citation>
    <scope>NUCLEOTIDE SEQUENCE</scope>
</reference>
<dbReference type="SUPFAM" id="SSF159127">
    <property type="entry name" value="HupF/HypC-like"/>
    <property type="match status" value="1"/>
</dbReference>
<dbReference type="AlphaFoldDB" id="T0Y7K6"/>
<comment type="similarity">
    <text evidence="1">Belongs to the HupF/HypC family.</text>
</comment>
<sequence>MPTRSLLMCLGIPMQVLHGDEWSALCAADGAQRRVSMALVGAQDAGTWLLVQQETAREVLSAEGAQKITLALAGVAAALRGEADLTPYFRDLVSTPPRAPGQ</sequence>
<protein>
    <submittedName>
        <fullName evidence="2">Protein belonging to Hydrogenase expression/formation protein, HupF/HypC</fullName>
    </submittedName>
</protein>
<reference evidence="2" key="1">
    <citation type="submission" date="2013-08" db="EMBL/GenBank/DDBJ databases">
        <authorList>
            <person name="Mendez C."/>
            <person name="Richter M."/>
            <person name="Ferrer M."/>
            <person name="Sanchez J."/>
        </authorList>
    </citation>
    <scope>NUCLEOTIDE SEQUENCE</scope>
</reference>